<organism evidence="5 6">
    <name type="scientific">Oryzisolibacter propanilivorax</name>
    <dbReference type="NCBI Taxonomy" id="1527607"/>
    <lineage>
        <taxon>Bacteria</taxon>
        <taxon>Pseudomonadati</taxon>
        <taxon>Pseudomonadota</taxon>
        <taxon>Betaproteobacteria</taxon>
        <taxon>Burkholderiales</taxon>
        <taxon>Comamonadaceae</taxon>
        <taxon>Oryzisolibacter</taxon>
    </lineage>
</organism>
<gene>
    <name evidence="5" type="ORF">SAMN05428957_10819</name>
</gene>
<accession>A0A1G9U7T1</accession>
<sequence length="147" mass="16396">MKALMAAQVLFWLLRAPDGHAKNFSIQLLPRGRFQLTPLYDVMSVYPVLGDGPNQWSPYEIKLAMALLGKNRHYEMHSIQRRHFNSTAQKVGYASTVEPIIEELLARTPAAIAEVQAELPQDFSPRVRDAIVGGLEQAARTLSGMPP</sequence>
<proteinExistence type="inferred from homology"/>
<dbReference type="PANTHER" id="PTHR37419">
    <property type="entry name" value="SERINE/THREONINE-PROTEIN KINASE TOXIN HIPA"/>
    <property type="match status" value="1"/>
</dbReference>
<keyword evidence="3 5" id="KW-0418">Kinase</keyword>
<dbReference type="AlphaFoldDB" id="A0A1G9U7T1"/>
<evidence type="ECO:0000256" key="2">
    <source>
        <dbReference type="ARBA" id="ARBA00022679"/>
    </source>
</evidence>
<reference evidence="6" key="1">
    <citation type="submission" date="2016-10" db="EMBL/GenBank/DDBJ databases">
        <authorList>
            <person name="Varghese N."/>
            <person name="Submissions S."/>
        </authorList>
    </citation>
    <scope>NUCLEOTIDE SEQUENCE [LARGE SCALE GENOMIC DNA]</scope>
    <source>
        <strain evidence="6">EPL6</strain>
    </source>
</reference>
<dbReference type="GO" id="GO:0005829">
    <property type="term" value="C:cytosol"/>
    <property type="evidence" value="ECO:0007669"/>
    <property type="project" value="TreeGrafter"/>
</dbReference>
<name>A0A1G9U7T1_9BURK</name>
<evidence type="ECO:0000256" key="1">
    <source>
        <dbReference type="ARBA" id="ARBA00010164"/>
    </source>
</evidence>
<dbReference type="Pfam" id="PF07804">
    <property type="entry name" value="HipA_C"/>
    <property type="match status" value="1"/>
</dbReference>
<evidence type="ECO:0000313" key="5">
    <source>
        <dbReference type="EMBL" id="SDM56001.1"/>
    </source>
</evidence>
<dbReference type="GO" id="GO:0004674">
    <property type="term" value="F:protein serine/threonine kinase activity"/>
    <property type="evidence" value="ECO:0007669"/>
    <property type="project" value="TreeGrafter"/>
</dbReference>
<dbReference type="InterPro" id="IPR052028">
    <property type="entry name" value="HipA_Ser/Thr_kinase"/>
</dbReference>
<evidence type="ECO:0000313" key="6">
    <source>
        <dbReference type="Proteomes" id="UP000198552"/>
    </source>
</evidence>
<keyword evidence="6" id="KW-1185">Reference proteome</keyword>
<comment type="similarity">
    <text evidence="1">Belongs to the HipA Ser/Thr kinase family.</text>
</comment>
<dbReference type="STRING" id="1527607.SAMN05428957_10819"/>
<keyword evidence="2" id="KW-0808">Transferase</keyword>
<dbReference type="InterPro" id="IPR012893">
    <property type="entry name" value="HipA-like_C"/>
</dbReference>
<protein>
    <submittedName>
        <fullName evidence="5">Serine/threonine-protein kinase HipA</fullName>
    </submittedName>
</protein>
<dbReference type="Proteomes" id="UP000198552">
    <property type="component" value="Unassembled WGS sequence"/>
</dbReference>
<dbReference type="EMBL" id="FNHP01000008">
    <property type="protein sequence ID" value="SDM56001.1"/>
    <property type="molecule type" value="Genomic_DNA"/>
</dbReference>
<feature type="domain" description="HipA-like C-terminal" evidence="4">
    <location>
        <begin position="2"/>
        <end position="111"/>
    </location>
</feature>
<dbReference type="PANTHER" id="PTHR37419:SF1">
    <property type="entry name" value="SERINE_THREONINE-PROTEIN KINASE TOXIN HIPA"/>
    <property type="match status" value="1"/>
</dbReference>
<evidence type="ECO:0000256" key="3">
    <source>
        <dbReference type="ARBA" id="ARBA00022777"/>
    </source>
</evidence>
<evidence type="ECO:0000259" key="4">
    <source>
        <dbReference type="Pfam" id="PF07804"/>
    </source>
</evidence>